<keyword evidence="9" id="KW-0472">Membrane</keyword>
<keyword evidence="11" id="KW-0325">Glycoprotein</keyword>
<dbReference type="SUPFAM" id="SSF52058">
    <property type="entry name" value="L domain-like"/>
    <property type="match status" value="1"/>
</dbReference>
<dbReference type="AlphaFoldDB" id="A0AAE1VSZ9"/>
<keyword evidence="5" id="KW-0812">Transmembrane</keyword>
<evidence type="ECO:0000256" key="8">
    <source>
        <dbReference type="ARBA" id="ARBA00022989"/>
    </source>
</evidence>
<evidence type="ECO:0000313" key="13">
    <source>
        <dbReference type="Proteomes" id="UP001291623"/>
    </source>
</evidence>
<evidence type="ECO:0000256" key="2">
    <source>
        <dbReference type="ARBA" id="ARBA00009592"/>
    </source>
</evidence>
<dbReference type="Proteomes" id="UP001291623">
    <property type="component" value="Unassembled WGS sequence"/>
</dbReference>
<dbReference type="Pfam" id="PF13855">
    <property type="entry name" value="LRR_8"/>
    <property type="match status" value="1"/>
</dbReference>
<comment type="caution">
    <text evidence="12">The sequence shown here is derived from an EMBL/GenBank/DDBJ whole genome shotgun (WGS) entry which is preliminary data.</text>
</comment>
<gene>
    <name evidence="12" type="ORF">RND71_002359</name>
</gene>
<evidence type="ECO:0008006" key="14">
    <source>
        <dbReference type="Google" id="ProtNLM"/>
    </source>
</evidence>
<name>A0AAE1VSZ9_9SOLA</name>
<dbReference type="PANTHER" id="PTHR48052">
    <property type="entry name" value="UNNAMED PRODUCT"/>
    <property type="match status" value="1"/>
</dbReference>
<dbReference type="PANTHER" id="PTHR48052:SF8">
    <property type="entry name" value="LRR RECEPTOR-LIKE SERINE_THREONINE-PROTEIN KINASE FLS2"/>
    <property type="match status" value="1"/>
</dbReference>
<dbReference type="EMBL" id="JAVYJV010000001">
    <property type="protein sequence ID" value="KAK4380497.1"/>
    <property type="molecule type" value="Genomic_DNA"/>
</dbReference>
<evidence type="ECO:0000256" key="7">
    <source>
        <dbReference type="ARBA" id="ARBA00022737"/>
    </source>
</evidence>
<keyword evidence="3" id="KW-1003">Cell membrane</keyword>
<comment type="subcellular location">
    <subcellularLocation>
        <location evidence="1">Cell membrane</location>
        <topology evidence="1">Single-pass type I membrane protein</topology>
    </subcellularLocation>
</comment>
<keyword evidence="8" id="KW-1133">Transmembrane helix</keyword>
<evidence type="ECO:0000256" key="5">
    <source>
        <dbReference type="ARBA" id="ARBA00022692"/>
    </source>
</evidence>
<dbReference type="FunFam" id="3.80.10.10:FF:000041">
    <property type="entry name" value="LRR receptor-like serine/threonine-protein kinase ERECTA"/>
    <property type="match status" value="1"/>
</dbReference>
<evidence type="ECO:0000256" key="1">
    <source>
        <dbReference type="ARBA" id="ARBA00004251"/>
    </source>
</evidence>
<reference evidence="12" key="1">
    <citation type="submission" date="2023-12" db="EMBL/GenBank/DDBJ databases">
        <title>Genome assembly of Anisodus tanguticus.</title>
        <authorList>
            <person name="Wang Y.-J."/>
        </authorList>
    </citation>
    <scope>NUCLEOTIDE SEQUENCE</scope>
    <source>
        <strain evidence="12">KB-2021</strain>
        <tissue evidence="12">Leaf</tissue>
    </source>
</reference>
<evidence type="ECO:0000256" key="3">
    <source>
        <dbReference type="ARBA" id="ARBA00022475"/>
    </source>
</evidence>
<keyword evidence="4" id="KW-0433">Leucine-rich repeat</keyword>
<proteinExistence type="inferred from homology"/>
<dbReference type="GO" id="GO:0005886">
    <property type="term" value="C:plasma membrane"/>
    <property type="evidence" value="ECO:0007669"/>
    <property type="project" value="UniProtKB-SubCell"/>
</dbReference>
<keyword evidence="13" id="KW-1185">Reference proteome</keyword>
<dbReference type="Gene3D" id="3.80.10.10">
    <property type="entry name" value="Ribonuclease Inhibitor"/>
    <property type="match status" value="2"/>
</dbReference>
<evidence type="ECO:0000256" key="9">
    <source>
        <dbReference type="ARBA" id="ARBA00023136"/>
    </source>
</evidence>
<sequence length="174" mass="19410">MGLSKMKSYALEENIDLKFGDKNQNKDQALALLQFKHMFTINSDASYCLSGLQNLQKLYLSSNHLNGTIPSWIFSPPSLEVLDLSNNHCSGKNSRVHVQNIERSQLEGPIPKSFLNQPRLRALLLSQNNLSGQIDSTICNLETMYLLDLGSNNLKGTIPQCLSVMSEVQILDLS</sequence>
<dbReference type="InterPro" id="IPR001611">
    <property type="entry name" value="Leu-rich_rpt"/>
</dbReference>
<accession>A0AAE1VSZ9</accession>
<evidence type="ECO:0000313" key="12">
    <source>
        <dbReference type="EMBL" id="KAK4380497.1"/>
    </source>
</evidence>
<protein>
    <recommendedName>
        <fullName evidence="14">Toll-like receptor 3</fullName>
    </recommendedName>
</protein>
<evidence type="ECO:0000256" key="4">
    <source>
        <dbReference type="ARBA" id="ARBA00022614"/>
    </source>
</evidence>
<keyword evidence="10" id="KW-0675">Receptor</keyword>
<dbReference type="Pfam" id="PF00560">
    <property type="entry name" value="LRR_1"/>
    <property type="match status" value="2"/>
</dbReference>
<keyword evidence="7" id="KW-0677">Repeat</keyword>
<evidence type="ECO:0000256" key="11">
    <source>
        <dbReference type="ARBA" id="ARBA00023180"/>
    </source>
</evidence>
<evidence type="ECO:0000256" key="6">
    <source>
        <dbReference type="ARBA" id="ARBA00022729"/>
    </source>
</evidence>
<comment type="similarity">
    <text evidence="2">Belongs to the RLP family.</text>
</comment>
<dbReference type="InterPro" id="IPR032675">
    <property type="entry name" value="LRR_dom_sf"/>
</dbReference>
<organism evidence="12 13">
    <name type="scientific">Anisodus tanguticus</name>
    <dbReference type="NCBI Taxonomy" id="243964"/>
    <lineage>
        <taxon>Eukaryota</taxon>
        <taxon>Viridiplantae</taxon>
        <taxon>Streptophyta</taxon>
        <taxon>Embryophyta</taxon>
        <taxon>Tracheophyta</taxon>
        <taxon>Spermatophyta</taxon>
        <taxon>Magnoliopsida</taxon>
        <taxon>eudicotyledons</taxon>
        <taxon>Gunneridae</taxon>
        <taxon>Pentapetalae</taxon>
        <taxon>asterids</taxon>
        <taxon>lamiids</taxon>
        <taxon>Solanales</taxon>
        <taxon>Solanaceae</taxon>
        <taxon>Solanoideae</taxon>
        <taxon>Hyoscyameae</taxon>
        <taxon>Anisodus</taxon>
    </lineage>
</organism>
<evidence type="ECO:0000256" key="10">
    <source>
        <dbReference type="ARBA" id="ARBA00023170"/>
    </source>
</evidence>
<keyword evidence="6" id="KW-0732">Signal</keyword>